<accession>A0A550J7S5</accession>
<organism evidence="7 8">
    <name type="scientific">Trichloromonas acetexigens</name>
    <dbReference type="NCBI Taxonomy" id="38815"/>
    <lineage>
        <taxon>Bacteria</taxon>
        <taxon>Pseudomonadati</taxon>
        <taxon>Thermodesulfobacteriota</taxon>
        <taxon>Desulfuromonadia</taxon>
        <taxon>Desulfuromonadales</taxon>
        <taxon>Trichloromonadaceae</taxon>
        <taxon>Trichloromonas</taxon>
    </lineage>
</organism>
<evidence type="ECO:0000313" key="7">
    <source>
        <dbReference type="EMBL" id="TRO79173.1"/>
    </source>
</evidence>
<dbReference type="PANTHER" id="PTHR10746:SF6">
    <property type="entry name" value="LARGE RIBOSOMAL SUBUNIT PROTEIN UL4M"/>
    <property type="match status" value="1"/>
</dbReference>
<dbReference type="NCBIfam" id="TIGR03953">
    <property type="entry name" value="rplD_bact"/>
    <property type="match status" value="1"/>
</dbReference>
<dbReference type="RefSeq" id="WP_092054143.1">
    <property type="nucleotide sequence ID" value="NZ_FOJJ01000004.1"/>
</dbReference>
<protein>
    <recommendedName>
        <fullName evidence="4 5">Large ribosomal subunit protein uL4</fullName>
    </recommendedName>
</protein>
<evidence type="ECO:0000256" key="4">
    <source>
        <dbReference type="ARBA" id="ARBA00035244"/>
    </source>
</evidence>
<evidence type="ECO:0000256" key="6">
    <source>
        <dbReference type="SAM" id="MobiDB-lite"/>
    </source>
</evidence>
<dbReference type="InterPro" id="IPR013005">
    <property type="entry name" value="Ribosomal_uL4-like"/>
</dbReference>
<evidence type="ECO:0000256" key="2">
    <source>
        <dbReference type="ARBA" id="ARBA00022980"/>
    </source>
</evidence>
<keyword evidence="5" id="KW-0694">RNA-binding</keyword>
<dbReference type="GO" id="GO:0003735">
    <property type="term" value="F:structural constituent of ribosome"/>
    <property type="evidence" value="ECO:0007669"/>
    <property type="project" value="InterPro"/>
</dbReference>
<dbReference type="GO" id="GO:0005840">
    <property type="term" value="C:ribosome"/>
    <property type="evidence" value="ECO:0007669"/>
    <property type="project" value="UniProtKB-KW"/>
</dbReference>
<dbReference type="PANTHER" id="PTHR10746">
    <property type="entry name" value="50S RIBOSOMAL PROTEIN L4"/>
    <property type="match status" value="1"/>
</dbReference>
<reference evidence="7 8" key="1">
    <citation type="submission" date="2019-07" db="EMBL/GenBank/DDBJ databases">
        <title>Insights of Desulfuromonas acetexigens electromicrobiology.</title>
        <authorList>
            <person name="Katuri K."/>
            <person name="Sapireddy V."/>
            <person name="Shaw D.R."/>
            <person name="Saikaly P."/>
        </authorList>
    </citation>
    <scope>NUCLEOTIDE SEQUENCE [LARGE SCALE GENOMIC DNA]</scope>
    <source>
        <strain evidence="7 8">2873</strain>
    </source>
</reference>
<dbReference type="OrthoDB" id="9803201at2"/>
<dbReference type="Pfam" id="PF00573">
    <property type="entry name" value="Ribosomal_L4"/>
    <property type="match status" value="1"/>
</dbReference>
<comment type="function">
    <text evidence="5">Forms part of the polypeptide exit tunnel.</text>
</comment>
<dbReference type="HAMAP" id="MF_01328_B">
    <property type="entry name" value="Ribosomal_uL4_B"/>
    <property type="match status" value="1"/>
</dbReference>
<dbReference type="GO" id="GO:0019843">
    <property type="term" value="F:rRNA binding"/>
    <property type="evidence" value="ECO:0007669"/>
    <property type="project" value="UniProtKB-UniRule"/>
</dbReference>
<dbReference type="InterPro" id="IPR023574">
    <property type="entry name" value="Ribosomal_uL4_dom_sf"/>
</dbReference>
<dbReference type="InterPro" id="IPR002136">
    <property type="entry name" value="Ribosomal_uL4"/>
</dbReference>
<keyword evidence="3 5" id="KW-0687">Ribonucleoprotein</keyword>
<feature type="region of interest" description="Disordered" evidence="6">
    <location>
        <begin position="48"/>
        <end position="72"/>
    </location>
</feature>
<sequence>MASVVVYDINKNQVSQRELSDMVFNDVVRGYLIHDMVRFQLAARRQGTADTKTRSEVSGGGKKPYKQKGTGNARQGCIRAPHYVGGGAAFGPTPRDYTFKLNRKVKKAALRSALSARFQAEKLTVLNAIDLEKISTKGFTEILNRFDLDKVLVVISGANPNLELSARNLPNVKVLRAEGVNVYDVMKYPNLVVTEGAVSQLEGALAS</sequence>
<dbReference type="Gene3D" id="3.40.1370.10">
    <property type="match status" value="1"/>
</dbReference>
<dbReference type="AlphaFoldDB" id="A0A550J7S5"/>
<evidence type="ECO:0000256" key="5">
    <source>
        <dbReference type="HAMAP-Rule" id="MF_01328"/>
    </source>
</evidence>
<comment type="caution">
    <text evidence="7">The sequence shown here is derived from an EMBL/GenBank/DDBJ whole genome shotgun (WGS) entry which is preliminary data.</text>
</comment>
<gene>
    <name evidence="5 7" type="primary">rplD</name>
    <name evidence="7" type="ORF">FL622_14430</name>
</gene>
<dbReference type="GO" id="GO:0006412">
    <property type="term" value="P:translation"/>
    <property type="evidence" value="ECO:0007669"/>
    <property type="project" value="UniProtKB-UniRule"/>
</dbReference>
<dbReference type="Proteomes" id="UP000317155">
    <property type="component" value="Unassembled WGS sequence"/>
</dbReference>
<comment type="similarity">
    <text evidence="1 5">Belongs to the universal ribosomal protein uL4 family.</text>
</comment>
<evidence type="ECO:0000256" key="1">
    <source>
        <dbReference type="ARBA" id="ARBA00010528"/>
    </source>
</evidence>
<dbReference type="GO" id="GO:1990904">
    <property type="term" value="C:ribonucleoprotein complex"/>
    <property type="evidence" value="ECO:0007669"/>
    <property type="project" value="UniProtKB-KW"/>
</dbReference>
<comment type="function">
    <text evidence="5">One of the primary rRNA binding proteins, this protein initially binds near the 5'-end of the 23S rRNA. It is important during the early stages of 50S assembly. It makes multiple contacts with different domains of the 23S rRNA in the assembled 50S subunit and ribosome.</text>
</comment>
<name>A0A550J7S5_9BACT</name>
<keyword evidence="2 5" id="KW-0689">Ribosomal protein</keyword>
<evidence type="ECO:0000256" key="3">
    <source>
        <dbReference type="ARBA" id="ARBA00023274"/>
    </source>
</evidence>
<dbReference type="SUPFAM" id="SSF52166">
    <property type="entry name" value="Ribosomal protein L4"/>
    <property type="match status" value="1"/>
</dbReference>
<keyword evidence="5" id="KW-0699">rRNA-binding</keyword>
<proteinExistence type="inferred from homology"/>
<comment type="subunit">
    <text evidence="5">Part of the 50S ribosomal subunit.</text>
</comment>
<evidence type="ECO:0000313" key="8">
    <source>
        <dbReference type="Proteomes" id="UP000317155"/>
    </source>
</evidence>
<dbReference type="EMBL" id="VJVV01000012">
    <property type="protein sequence ID" value="TRO79173.1"/>
    <property type="molecule type" value="Genomic_DNA"/>
</dbReference>
<keyword evidence="8" id="KW-1185">Reference proteome</keyword>